<feature type="transmembrane region" description="Helical" evidence="6">
    <location>
        <begin position="12"/>
        <end position="35"/>
    </location>
</feature>
<dbReference type="PANTHER" id="PTHR23513">
    <property type="entry name" value="INTEGRAL MEMBRANE EFFLUX PROTEIN-RELATED"/>
    <property type="match status" value="1"/>
</dbReference>
<evidence type="ECO:0000256" key="3">
    <source>
        <dbReference type="ARBA" id="ARBA00022692"/>
    </source>
</evidence>
<dbReference type="RefSeq" id="WP_043773347.1">
    <property type="nucleotide sequence ID" value="NZ_JAME01000028.1"/>
</dbReference>
<dbReference type="Proteomes" id="UP000023430">
    <property type="component" value="Unassembled WGS sequence"/>
</dbReference>
<accession>X7F6K3</accession>
<feature type="transmembrane region" description="Helical" evidence="6">
    <location>
        <begin position="154"/>
        <end position="177"/>
    </location>
</feature>
<keyword evidence="8" id="KW-1185">Reference proteome</keyword>
<keyword evidence="2" id="KW-1003">Cell membrane</keyword>
<feature type="transmembrane region" description="Helical" evidence="6">
    <location>
        <begin position="344"/>
        <end position="363"/>
    </location>
</feature>
<comment type="caution">
    <text evidence="7">The sequence shown here is derived from an EMBL/GenBank/DDBJ whole genome shotgun (WGS) entry which is preliminary data.</text>
</comment>
<dbReference type="EMBL" id="JAME01000028">
    <property type="protein sequence ID" value="ETX27731.1"/>
    <property type="molecule type" value="Genomic_DNA"/>
</dbReference>
<proteinExistence type="predicted"/>
<feature type="transmembrane region" description="Helical" evidence="6">
    <location>
        <begin position="369"/>
        <end position="394"/>
    </location>
</feature>
<dbReference type="eggNOG" id="COG2814">
    <property type="taxonomic scope" value="Bacteria"/>
</dbReference>
<evidence type="ECO:0000313" key="8">
    <source>
        <dbReference type="Proteomes" id="UP000023430"/>
    </source>
</evidence>
<feature type="transmembrane region" description="Helical" evidence="6">
    <location>
        <begin position="252"/>
        <end position="271"/>
    </location>
</feature>
<sequence>MTGPLANPSFRTLFAAQVCSLVAVGLLTVALSLAAWRIGGDAAAGRILGLILALKMVAYVGLAPLAETFFAGRPRKRVMIGLDLGRMALLVPMAFATTTWQLGLLAFVFFALSAGFTPLFQSVIPDLLPDDDSYARGLAWSRVAYTLESVSSPVIAAAALSLIAPSQLFLLAALAFVGSVAALRATRVPPHGEGARKGPFLRRALRGLWIYHRTPRLRGLFLLNLALSLAMAWVLVNTVVFAGQVLGDAEGSYPVLMAAYGVGAALAAFAVPRLVARSGERDVMLGGVLAFAATGAVLATVPLPPTLPALLPVWFAFGAASSAVLTPGGLVITRSAARSDRPAVFAAQFSLSHAGWLLAYPLAGWLGSALPLATALGLLSAGAVAVALLAALVWPADDRLERAHSHPDLPADHPHLREHGARDHVHAYRIDDLHPRWRPDGA</sequence>
<keyword evidence="3 6" id="KW-0812">Transmembrane</keyword>
<dbReference type="GO" id="GO:0005886">
    <property type="term" value="C:plasma membrane"/>
    <property type="evidence" value="ECO:0007669"/>
    <property type="project" value="UniProtKB-SubCell"/>
</dbReference>
<evidence type="ECO:0000256" key="5">
    <source>
        <dbReference type="ARBA" id="ARBA00023136"/>
    </source>
</evidence>
<feature type="transmembrane region" description="Helical" evidence="6">
    <location>
        <begin position="47"/>
        <end position="66"/>
    </location>
</feature>
<dbReference type="PATRIC" id="fig|1449351.3.peg.3409"/>
<keyword evidence="4 6" id="KW-1133">Transmembrane helix</keyword>
<dbReference type="PANTHER" id="PTHR23513:SF18">
    <property type="entry name" value="INTEGRAL MEMBRANE PROTEIN"/>
    <property type="match status" value="1"/>
</dbReference>
<dbReference type="GO" id="GO:0022857">
    <property type="term" value="F:transmembrane transporter activity"/>
    <property type="evidence" value="ECO:0007669"/>
    <property type="project" value="InterPro"/>
</dbReference>
<dbReference type="Pfam" id="PF07690">
    <property type="entry name" value="MFS_1"/>
    <property type="match status" value="1"/>
</dbReference>
<feature type="transmembrane region" description="Helical" evidence="6">
    <location>
        <begin position="220"/>
        <end position="246"/>
    </location>
</feature>
<evidence type="ECO:0000256" key="2">
    <source>
        <dbReference type="ARBA" id="ARBA00022475"/>
    </source>
</evidence>
<protein>
    <submittedName>
        <fullName evidence="7">NreB protein</fullName>
    </submittedName>
</protein>
<dbReference type="InterPro" id="IPR011701">
    <property type="entry name" value="MFS"/>
</dbReference>
<dbReference type="OrthoDB" id="4368225at2"/>
<keyword evidence="5 6" id="KW-0472">Membrane</keyword>
<evidence type="ECO:0000256" key="6">
    <source>
        <dbReference type="SAM" id="Phobius"/>
    </source>
</evidence>
<organism evidence="7 8">
    <name type="scientific">Roseivivax isoporae LMG 25204</name>
    <dbReference type="NCBI Taxonomy" id="1449351"/>
    <lineage>
        <taxon>Bacteria</taxon>
        <taxon>Pseudomonadati</taxon>
        <taxon>Pseudomonadota</taxon>
        <taxon>Alphaproteobacteria</taxon>
        <taxon>Rhodobacterales</taxon>
        <taxon>Roseobacteraceae</taxon>
        <taxon>Roseivivax</taxon>
    </lineage>
</organism>
<feature type="transmembrane region" description="Helical" evidence="6">
    <location>
        <begin position="309"/>
        <end position="332"/>
    </location>
</feature>
<comment type="subcellular location">
    <subcellularLocation>
        <location evidence="1">Cell membrane</location>
        <topology evidence="1">Multi-pass membrane protein</topology>
    </subcellularLocation>
</comment>
<evidence type="ECO:0000256" key="4">
    <source>
        <dbReference type="ARBA" id="ARBA00022989"/>
    </source>
</evidence>
<reference evidence="7 8" key="1">
    <citation type="submission" date="2014-01" db="EMBL/GenBank/DDBJ databases">
        <title>Roseivivax isoporae LMG 25204 Genome Sequencing.</title>
        <authorList>
            <person name="Lai Q."/>
            <person name="Li G."/>
            <person name="Shao Z."/>
        </authorList>
    </citation>
    <scope>NUCLEOTIDE SEQUENCE [LARGE SCALE GENOMIC DNA]</scope>
    <source>
        <strain evidence="7 8">LMG 25204</strain>
    </source>
</reference>
<dbReference type="CDD" id="cd06173">
    <property type="entry name" value="MFS_MefA_like"/>
    <property type="match status" value="1"/>
</dbReference>
<dbReference type="InterPro" id="IPR036259">
    <property type="entry name" value="MFS_trans_sf"/>
</dbReference>
<dbReference type="SUPFAM" id="SSF103473">
    <property type="entry name" value="MFS general substrate transporter"/>
    <property type="match status" value="1"/>
</dbReference>
<dbReference type="STRING" id="1449351.RISW2_11730"/>
<gene>
    <name evidence="7" type="ORF">RISW2_11730</name>
</gene>
<dbReference type="Gene3D" id="1.20.1250.20">
    <property type="entry name" value="MFS general substrate transporter like domains"/>
    <property type="match status" value="1"/>
</dbReference>
<evidence type="ECO:0000313" key="7">
    <source>
        <dbReference type="EMBL" id="ETX27731.1"/>
    </source>
</evidence>
<dbReference type="AlphaFoldDB" id="X7F6K3"/>
<name>X7F6K3_9RHOB</name>
<evidence type="ECO:0000256" key="1">
    <source>
        <dbReference type="ARBA" id="ARBA00004651"/>
    </source>
</evidence>
<feature type="transmembrane region" description="Helical" evidence="6">
    <location>
        <begin position="283"/>
        <end position="303"/>
    </location>
</feature>